<dbReference type="AlphaFoldDB" id="A0A1L7WPM5"/>
<gene>
    <name evidence="8" type="ORF">PAC_04608</name>
</gene>
<evidence type="ECO:0000256" key="4">
    <source>
        <dbReference type="ARBA" id="ARBA00023136"/>
    </source>
</evidence>
<comment type="similarity">
    <text evidence="5">Belongs to the SAT4 family.</text>
</comment>
<dbReference type="InterPro" id="IPR049326">
    <property type="entry name" value="Rhodopsin_dom_fungi"/>
</dbReference>
<evidence type="ECO:0000256" key="6">
    <source>
        <dbReference type="SAM" id="Phobius"/>
    </source>
</evidence>
<feature type="transmembrane region" description="Helical" evidence="6">
    <location>
        <begin position="17"/>
        <end position="35"/>
    </location>
</feature>
<evidence type="ECO:0000256" key="3">
    <source>
        <dbReference type="ARBA" id="ARBA00022989"/>
    </source>
</evidence>
<sequence>MPIQLIRTLHRPLPERILISCLMAMGLLATTIAAIKMTTFKGAFLGDPLSSTVIGSLWAKLEEQVGIIAACMPCLKGPAERILRRVGILATNFGQSIELPSFVVPQSRKSAPPQAVRRQAGYDEAIPENGDVRVNSSTISAWTGTTMDPKTIVDNASGSMRMERTISGPWEYV</sequence>
<keyword evidence="4 6" id="KW-0472">Membrane</keyword>
<feature type="domain" description="Rhodopsin" evidence="7">
    <location>
        <begin position="1"/>
        <end position="80"/>
    </location>
</feature>
<name>A0A1L7WPM5_9HELO</name>
<reference evidence="8 9" key="1">
    <citation type="submission" date="2016-03" db="EMBL/GenBank/DDBJ databases">
        <authorList>
            <person name="Ploux O."/>
        </authorList>
    </citation>
    <scope>NUCLEOTIDE SEQUENCE [LARGE SCALE GENOMIC DNA]</scope>
    <source>
        <strain evidence="8 9">UAMH 11012</strain>
    </source>
</reference>
<dbReference type="PANTHER" id="PTHR33048">
    <property type="entry name" value="PTH11-LIKE INTEGRAL MEMBRANE PROTEIN (AFU_ORTHOLOGUE AFUA_5G11245)"/>
    <property type="match status" value="1"/>
</dbReference>
<dbReference type="EMBL" id="FJOG01000005">
    <property type="protein sequence ID" value="CZR54724.1"/>
    <property type="molecule type" value="Genomic_DNA"/>
</dbReference>
<dbReference type="OrthoDB" id="5278984at2759"/>
<protein>
    <recommendedName>
        <fullName evidence="7">Rhodopsin domain-containing protein</fullName>
    </recommendedName>
</protein>
<evidence type="ECO:0000313" key="9">
    <source>
        <dbReference type="Proteomes" id="UP000184330"/>
    </source>
</evidence>
<proteinExistence type="inferred from homology"/>
<evidence type="ECO:0000259" key="7">
    <source>
        <dbReference type="Pfam" id="PF20684"/>
    </source>
</evidence>
<keyword evidence="2 6" id="KW-0812">Transmembrane</keyword>
<dbReference type="PANTHER" id="PTHR33048:SF129">
    <property type="entry name" value="INTEGRAL MEMBRANE PROTEIN-RELATED"/>
    <property type="match status" value="1"/>
</dbReference>
<keyword evidence="3 6" id="KW-1133">Transmembrane helix</keyword>
<organism evidence="8 9">
    <name type="scientific">Phialocephala subalpina</name>
    <dbReference type="NCBI Taxonomy" id="576137"/>
    <lineage>
        <taxon>Eukaryota</taxon>
        <taxon>Fungi</taxon>
        <taxon>Dikarya</taxon>
        <taxon>Ascomycota</taxon>
        <taxon>Pezizomycotina</taxon>
        <taxon>Leotiomycetes</taxon>
        <taxon>Helotiales</taxon>
        <taxon>Mollisiaceae</taxon>
        <taxon>Phialocephala</taxon>
        <taxon>Phialocephala fortinii species complex</taxon>
    </lineage>
</organism>
<comment type="subcellular location">
    <subcellularLocation>
        <location evidence="1">Membrane</location>
        <topology evidence="1">Multi-pass membrane protein</topology>
    </subcellularLocation>
</comment>
<dbReference type="GO" id="GO:0016020">
    <property type="term" value="C:membrane"/>
    <property type="evidence" value="ECO:0007669"/>
    <property type="project" value="UniProtKB-SubCell"/>
</dbReference>
<evidence type="ECO:0000256" key="5">
    <source>
        <dbReference type="ARBA" id="ARBA00038359"/>
    </source>
</evidence>
<evidence type="ECO:0000313" key="8">
    <source>
        <dbReference type="EMBL" id="CZR54724.1"/>
    </source>
</evidence>
<keyword evidence="9" id="KW-1185">Reference proteome</keyword>
<dbReference type="InterPro" id="IPR052337">
    <property type="entry name" value="SAT4-like"/>
</dbReference>
<evidence type="ECO:0000256" key="1">
    <source>
        <dbReference type="ARBA" id="ARBA00004141"/>
    </source>
</evidence>
<accession>A0A1L7WPM5</accession>
<dbReference type="Pfam" id="PF20684">
    <property type="entry name" value="Fung_rhodopsin"/>
    <property type="match status" value="1"/>
</dbReference>
<dbReference type="Proteomes" id="UP000184330">
    <property type="component" value="Unassembled WGS sequence"/>
</dbReference>
<evidence type="ECO:0000256" key="2">
    <source>
        <dbReference type="ARBA" id="ARBA00022692"/>
    </source>
</evidence>